<keyword evidence="1" id="KW-0732">Signal</keyword>
<organism evidence="2 3">
    <name type="scientific">Brevibacillus laterosporus</name>
    <name type="common">Bacillus laterosporus</name>
    <dbReference type="NCBI Taxonomy" id="1465"/>
    <lineage>
        <taxon>Bacteria</taxon>
        <taxon>Bacillati</taxon>
        <taxon>Bacillota</taxon>
        <taxon>Bacilli</taxon>
        <taxon>Bacillales</taxon>
        <taxon>Paenibacillaceae</taxon>
        <taxon>Brevibacillus</taxon>
    </lineage>
</organism>
<evidence type="ECO:0000256" key="1">
    <source>
        <dbReference type="SAM" id="SignalP"/>
    </source>
</evidence>
<feature type="signal peptide" evidence="1">
    <location>
        <begin position="1"/>
        <end position="18"/>
    </location>
</feature>
<accession>A0A518V5F2</accession>
<evidence type="ECO:0008006" key="4">
    <source>
        <dbReference type="Google" id="ProtNLM"/>
    </source>
</evidence>
<name>A0A518V5F2_BRELA</name>
<keyword evidence="3" id="KW-1185">Reference proteome</keyword>
<evidence type="ECO:0000313" key="2">
    <source>
        <dbReference type="EMBL" id="QDX92213.1"/>
    </source>
</evidence>
<evidence type="ECO:0000313" key="3">
    <source>
        <dbReference type="Proteomes" id="UP000319432"/>
    </source>
</evidence>
<gene>
    <name evidence="2" type="ORF">EEL30_07490</name>
</gene>
<dbReference type="OrthoDB" id="2465987at2"/>
<proteinExistence type="predicted"/>
<dbReference type="PROSITE" id="PS51257">
    <property type="entry name" value="PROKAR_LIPOPROTEIN"/>
    <property type="match status" value="1"/>
</dbReference>
<sequence>MKKIIFFSFVFVTLLAISACGNSNEVSSQKERKNYQKKIEILERVENTDSTLSRMTNLLINEWPVLFKQSSEAELWKSYCRLTWHVEKDEQEQLKKNLTHHPEYLSYVDLLKKGILPAKSVTVKEVNTQRNTENLGHLVKVTYDLLLKDGTTKELQVTLNADDNMETFNDRFVPMVAGADNVIPEPKNEQEELYRRFLLKLLDYNVSKKMTHEEFIEILN</sequence>
<protein>
    <recommendedName>
        <fullName evidence="4">Lipoprotein</fullName>
    </recommendedName>
</protein>
<reference evidence="2 3" key="1">
    <citation type="submission" date="2018-11" db="EMBL/GenBank/DDBJ databases">
        <title>Phylogenetic determinants of toxin gene distribution in genomes of Brevibacillus laterosporus.</title>
        <authorList>
            <person name="Glare T.R."/>
            <person name="Durrant A."/>
            <person name="Berry C."/>
            <person name="Palma L."/>
            <person name="Ormskirk M."/>
            <person name="Cox M.O."/>
        </authorList>
    </citation>
    <scope>NUCLEOTIDE SEQUENCE [LARGE SCALE GENOMIC DNA]</scope>
    <source>
        <strain evidence="2 3">1821L</strain>
    </source>
</reference>
<dbReference type="EMBL" id="CP033464">
    <property type="protein sequence ID" value="QDX92213.1"/>
    <property type="molecule type" value="Genomic_DNA"/>
</dbReference>
<feature type="chain" id="PRO_5039211789" description="Lipoprotein" evidence="1">
    <location>
        <begin position="19"/>
        <end position="220"/>
    </location>
</feature>
<dbReference type="Proteomes" id="UP000319432">
    <property type="component" value="Chromosome"/>
</dbReference>
<dbReference type="AlphaFoldDB" id="A0A518V5F2"/>